<sequence>MEFFNVDLLDLWRGRLSLRRVGVLIKSLMKKPGRSAFLMAVDERAEWDETTYLLARSSDALELSNFLFLSANLSDEDRNQIDPPEPIPRPGATEPEQKAPAPEDEFATGSELTDFFGRMNSL</sequence>
<evidence type="ECO:0000256" key="1">
    <source>
        <dbReference type="SAM" id="MobiDB-lite"/>
    </source>
</evidence>
<accession>A0A1Z1WNA9</accession>
<organism evidence="2 3">
    <name type="scientific">Streptomyces alboflavus</name>
    <dbReference type="NCBI Taxonomy" id="67267"/>
    <lineage>
        <taxon>Bacteria</taxon>
        <taxon>Bacillati</taxon>
        <taxon>Actinomycetota</taxon>
        <taxon>Actinomycetes</taxon>
        <taxon>Kitasatosporales</taxon>
        <taxon>Streptomycetaceae</taxon>
        <taxon>Streptomyces</taxon>
    </lineage>
</organism>
<gene>
    <name evidence="2" type="ORF">SMD44_07370</name>
</gene>
<reference evidence="2 3" key="1">
    <citation type="submission" date="2017-05" db="EMBL/GenBank/DDBJ databases">
        <title>Streptomyces alboflavus Genome sequencing and assembly.</title>
        <authorList>
            <person name="Wang Y."/>
            <person name="Du B."/>
            <person name="Ding Y."/>
            <person name="Liu H."/>
            <person name="Hou Q."/>
            <person name="Liu K."/>
            <person name="Wang C."/>
            <person name="Yao L."/>
        </authorList>
    </citation>
    <scope>NUCLEOTIDE SEQUENCE [LARGE SCALE GENOMIC DNA]</scope>
    <source>
        <strain evidence="2 3">MDJK44</strain>
    </source>
</reference>
<dbReference type="RefSeq" id="WP_237307596.1">
    <property type="nucleotide sequence ID" value="NZ_CP021748.1"/>
</dbReference>
<keyword evidence="3" id="KW-1185">Reference proteome</keyword>
<dbReference type="AlphaFoldDB" id="A0A1Z1WNA9"/>
<dbReference type="KEGG" id="salf:SMD44_07370"/>
<dbReference type="Proteomes" id="UP000195880">
    <property type="component" value="Chromosome"/>
</dbReference>
<evidence type="ECO:0000313" key="2">
    <source>
        <dbReference type="EMBL" id="ARX87888.1"/>
    </source>
</evidence>
<name>A0A1Z1WNA9_9ACTN</name>
<dbReference type="EMBL" id="CP021748">
    <property type="protein sequence ID" value="ARX87888.1"/>
    <property type="molecule type" value="Genomic_DNA"/>
</dbReference>
<protein>
    <submittedName>
        <fullName evidence="2">Uncharacterized protein</fullName>
    </submittedName>
</protein>
<proteinExistence type="predicted"/>
<evidence type="ECO:0000313" key="3">
    <source>
        <dbReference type="Proteomes" id="UP000195880"/>
    </source>
</evidence>
<feature type="region of interest" description="Disordered" evidence="1">
    <location>
        <begin position="75"/>
        <end position="111"/>
    </location>
</feature>